<dbReference type="InterPro" id="IPR004358">
    <property type="entry name" value="Sig_transdc_His_kin-like_C"/>
</dbReference>
<dbReference type="InterPro" id="IPR003661">
    <property type="entry name" value="HisK_dim/P_dom"/>
</dbReference>
<proteinExistence type="predicted"/>
<name>A0AB73TB59_9FIRM</name>
<dbReference type="SMART" id="SM00388">
    <property type="entry name" value="HisKA"/>
    <property type="match status" value="1"/>
</dbReference>
<dbReference type="InterPro" id="IPR050351">
    <property type="entry name" value="BphY/WalK/GraS-like"/>
</dbReference>
<dbReference type="GO" id="GO:0000155">
    <property type="term" value="F:phosphorelay sensor kinase activity"/>
    <property type="evidence" value="ECO:0007669"/>
    <property type="project" value="InterPro"/>
</dbReference>
<keyword evidence="6" id="KW-0808">Transferase</keyword>
<evidence type="ECO:0000256" key="2">
    <source>
        <dbReference type="ARBA" id="ARBA00004236"/>
    </source>
</evidence>
<dbReference type="Gene3D" id="3.30.450.20">
    <property type="entry name" value="PAS domain"/>
    <property type="match status" value="1"/>
</dbReference>
<dbReference type="InterPro" id="IPR036890">
    <property type="entry name" value="HATPase_C_sf"/>
</dbReference>
<keyword evidence="11 12" id="KW-0472">Membrane</keyword>
<evidence type="ECO:0000256" key="6">
    <source>
        <dbReference type="ARBA" id="ARBA00022679"/>
    </source>
</evidence>
<dbReference type="Pfam" id="PF16736">
    <property type="entry name" value="sCache_like"/>
    <property type="match status" value="1"/>
</dbReference>
<dbReference type="InterPro" id="IPR005467">
    <property type="entry name" value="His_kinase_dom"/>
</dbReference>
<dbReference type="SUPFAM" id="SSF55785">
    <property type="entry name" value="PYP-like sensor domain (PAS domain)"/>
    <property type="match status" value="1"/>
</dbReference>
<dbReference type="SMART" id="SM00387">
    <property type="entry name" value="HATPase_c"/>
    <property type="match status" value="1"/>
</dbReference>
<comment type="caution">
    <text evidence="14">The sequence shown here is derived from an EMBL/GenBank/DDBJ whole genome shotgun (WGS) entry which is preliminary data.</text>
</comment>
<sequence>MKKKIYVNICGLALLTILFISVIFVSFSNHTLHEQMQESTKTEAAYVAAACGSLEDPVSFFDQLSAEISLRITYIRKDGSVLYDNHADAAGLENHLKRPEIQEAAANGYGSGSRLSDTLREETYYYAVRLQNGDFVRVSSVSDSVLQTFLTLLPVIGLASLAVLLCSLFIARMLTKGILKPINSIDLKKPMDSGCFEELWPLLSRIEKQNAKIDEQVNVLLDQQQKFNTITENMNEGLILLDEAGKINFINGSCKNLFHAPSMHYIGKSISLFNRSYQMQSTVDAALKGDISSAVLNLDERVVQVFGNPVIEDGKVRGAVLFILDVTQKQKAEQMRKEFSANVSHELKTPLTSISGYAELMLNGMAAPEDVPGFARKIYDEAARLIVLVNDIIKISRLDEKDIRQSKETVDLYKMAGEIEDRLEHVAEKAGVTLKLEGETVNVCAVRSMMDDLIYNLCENGIKYNRPGGSVEVLITERDQHPIIQVSDTGIGIPREYQERIFERFYRIDKSHSKQTGGTGLGLSIVKHVVECHNGYIEIHSVPDEGTVITIHL</sequence>
<dbReference type="EC" id="2.7.13.3" evidence="3"/>
<evidence type="ECO:0000256" key="10">
    <source>
        <dbReference type="ARBA" id="ARBA00023012"/>
    </source>
</evidence>
<reference evidence="14 15" key="1">
    <citation type="submission" date="2018-05" db="EMBL/GenBank/DDBJ databases">
        <authorList>
            <person name="Goeker M."/>
            <person name="Huntemann M."/>
            <person name="Clum A."/>
            <person name="Pillay M."/>
            <person name="Palaniappan K."/>
            <person name="Varghese N."/>
            <person name="Mikhailova N."/>
            <person name="Stamatis D."/>
            <person name="Reddy T."/>
            <person name="Daum C."/>
            <person name="Shapiro N."/>
            <person name="Ivanova N."/>
            <person name="Kyrpides N."/>
            <person name="Woyke T."/>
        </authorList>
    </citation>
    <scope>NUCLEOTIDE SEQUENCE [LARGE SCALE GENOMIC DNA]</scope>
    <source>
        <strain evidence="14 15">DSM 26524</strain>
    </source>
</reference>
<dbReference type="InterPro" id="IPR003594">
    <property type="entry name" value="HATPase_dom"/>
</dbReference>
<evidence type="ECO:0000259" key="13">
    <source>
        <dbReference type="PROSITE" id="PS50109"/>
    </source>
</evidence>
<dbReference type="PROSITE" id="PS50109">
    <property type="entry name" value="HIS_KIN"/>
    <property type="match status" value="1"/>
</dbReference>
<evidence type="ECO:0000256" key="5">
    <source>
        <dbReference type="ARBA" id="ARBA00022553"/>
    </source>
</evidence>
<dbReference type="Proteomes" id="UP000245412">
    <property type="component" value="Unassembled WGS sequence"/>
</dbReference>
<evidence type="ECO:0000256" key="8">
    <source>
        <dbReference type="ARBA" id="ARBA00022777"/>
    </source>
</evidence>
<gene>
    <name evidence="14" type="ORF">C7383_101731</name>
</gene>
<dbReference type="AlphaFoldDB" id="A0AB73TB59"/>
<dbReference type="PRINTS" id="PR00344">
    <property type="entry name" value="BCTRLSENSOR"/>
</dbReference>
<evidence type="ECO:0000256" key="3">
    <source>
        <dbReference type="ARBA" id="ARBA00012438"/>
    </source>
</evidence>
<evidence type="ECO:0000313" key="14">
    <source>
        <dbReference type="EMBL" id="PWJ79350.1"/>
    </source>
</evidence>
<keyword evidence="9" id="KW-0067">ATP-binding</keyword>
<dbReference type="SUPFAM" id="SSF55874">
    <property type="entry name" value="ATPase domain of HSP90 chaperone/DNA topoisomerase II/histidine kinase"/>
    <property type="match status" value="1"/>
</dbReference>
<dbReference type="GO" id="GO:0005524">
    <property type="term" value="F:ATP binding"/>
    <property type="evidence" value="ECO:0007669"/>
    <property type="project" value="UniProtKB-KW"/>
</dbReference>
<comment type="subcellular location">
    <subcellularLocation>
        <location evidence="2">Cell membrane</location>
    </subcellularLocation>
</comment>
<evidence type="ECO:0000256" key="7">
    <source>
        <dbReference type="ARBA" id="ARBA00022741"/>
    </source>
</evidence>
<keyword evidence="5" id="KW-0597">Phosphoprotein</keyword>
<feature type="transmembrane region" description="Helical" evidence="12">
    <location>
        <begin position="149"/>
        <end position="171"/>
    </location>
</feature>
<dbReference type="InterPro" id="IPR036097">
    <property type="entry name" value="HisK_dim/P_sf"/>
</dbReference>
<dbReference type="PANTHER" id="PTHR45453">
    <property type="entry name" value="PHOSPHATE REGULON SENSOR PROTEIN PHOR"/>
    <property type="match status" value="1"/>
</dbReference>
<feature type="domain" description="Histidine kinase" evidence="13">
    <location>
        <begin position="342"/>
        <end position="553"/>
    </location>
</feature>
<dbReference type="Gene3D" id="3.30.565.10">
    <property type="entry name" value="Histidine kinase-like ATPase, C-terminal domain"/>
    <property type="match status" value="1"/>
</dbReference>
<comment type="catalytic activity">
    <reaction evidence="1">
        <text>ATP + protein L-histidine = ADP + protein N-phospho-L-histidine.</text>
        <dbReference type="EC" id="2.7.13.3"/>
    </reaction>
</comment>
<keyword evidence="15" id="KW-1185">Reference proteome</keyword>
<dbReference type="Pfam" id="PF00512">
    <property type="entry name" value="HisKA"/>
    <property type="match status" value="1"/>
</dbReference>
<evidence type="ECO:0000256" key="1">
    <source>
        <dbReference type="ARBA" id="ARBA00000085"/>
    </source>
</evidence>
<dbReference type="InterPro" id="IPR013656">
    <property type="entry name" value="PAS_4"/>
</dbReference>
<evidence type="ECO:0000313" key="15">
    <source>
        <dbReference type="Proteomes" id="UP000245412"/>
    </source>
</evidence>
<feature type="transmembrane region" description="Helical" evidence="12">
    <location>
        <begin position="5"/>
        <end position="27"/>
    </location>
</feature>
<keyword evidence="4" id="KW-1003">Cell membrane</keyword>
<keyword evidence="7" id="KW-0547">Nucleotide-binding</keyword>
<dbReference type="EMBL" id="QGGY01000001">
    <property type="protein sequence ID" value="PWJ79350.1"/>
    <property type="molecule type" value="Genomic_DNA"/>
</dbReference>
<keyword evidence="8 14" id="KW-0418">Kinase</keyword>
<dbReference type="InterPro" id="IPR031967">
    <property type="entry name" value="PhoR_single_Cache-like_dom"/>
</dbReference>
<evidence type="ECO:0000256" key="4">
    <source>
        <dbReference type="ARBA" id="ARBA00022475"/>
    </source>
</evidence>
<dbReference type="CDD" id="cd00075">
    <property type="entry name" value="HATPase"/>
    <property type="match status" value="1"/>
</dbReference>
<keyword evidence="10" id="KW-0902">Two-component regulatory system</keyword>
<dbReference type="InterPro" id="IPR000014">
    <property type="entry name" value="PAS"/>
</dbReference>
<evidence type="ECO:0000256" key="12">
    <source>
        <dbReference type="SAM" id="Phobius"/>
    </source>
</evidence>
<evidence type="ECO:0000256" key="9">
    <source>
        <dbReference type="ARBA" id="ARBA00022840"/>
    </source>
</evidence>
<dbReference type="Pfam" id="PF08448">
    <property type="entry name" value="PAS_4"/>
    <property type="match status" value="1"/>
</dbReference>
<dbReference type="FunFam" id="3.30.565.10:FF:000006">
    <property type="entry name" value="Sensor histidine kinase WalK"/>
    <property type="match status" value="1"/>
</dbReference>
<dbReference type="GO" id="GO:0004721">
    <property type="term" value="F:phosphoprotein phosphatase activity"/>
    <property type="evidence" value="ECO:0007669"/>
    <property type="project" value="TreeGrafter"/>
</dbReference>
<dbReference type="Pfam" id="PF02518">
    <property type="entry name" value="HATPase_c"/>
    <property type="match status" value="1"/>
</dbReference>
<evidence type="ECO:0000256" key="11">
    <source>
        <dbReference type="ARBA" id="ARBA00023136"/>
    </source>
</evidence>
<keyword evidence="12" id="KW-1133">Transmembrane helix</keyword>
<dbReference type="PANTHER" id="PTHR45453:SF1">
    <property type="entry name" value="PHOSPHATE REGULON SENSOR PROTEIN PHOR"/>
    <property type="match status" value="1"/>
</dbReference>
<dbReference type="RefSeq" id="WP_109624741.1">
    <property type="nucleotide sequence ID" value="NZ_JANKBI010000001.1"/>
</dbReference>
<dbReference type="FunFam" id="1.10.287.130:FF:000008">
    <property type="entry name" value="Two-component sensor histidine kinase"/>
    <property type="match status" value="1"/>
</dbReference>
<dbReference type="GO" id="GO:0005886">
    <property type="term" value="C:plasma membrane"/>
    <property type="evidence" value="ECO:0007669"/>
    <property type="project" value="UniProtKB-SubCell"/>
</dbReference>
<accession>A0AB73TB59</accession>
<protein>
    <recommendedName>
        <fullName evidence="3">histidine kinase</fullName>
        <ecNumber evidence="3">2.7.13.3</ecNumber>
    </recommendedName>
</protein>
<organism evidence="14 15">
    <name type="scientific">Murimonas intestini</name>
    <dbReference type="NCBI Taxonomy" id="1337051"/>
    <lineage>
        <taxon>Bacteria</taxon>
        <taxon>Bacillati</taxon>
        <taxon>Bacillota</taxon>
        <taxon>Clostridia</taxon>
        <taxon>Lachnospirales</taxon>
        <taxon>Lachnospiraceae</taxon>
        <taxon>Murimonas</taxon>
    </lineage>
</organism>
<dbReference type="Gene3D" id="1.10.287.130">
    <property type="match status" value="1"/>
</dbReference>
<dbReference type="CDD" id="cd00082">
    <property type="entry name" value="HisKA"/>
    <property type="match status" value="1"/>
</dbReference>
<dbReference type="SUPFAM" id="SSF47384">
    <property type="entry name" value="Homodimeric domain of signal transducing histidine kinase"/>
    <property type="match status" value="1"/>
</dbReference>
<dbReference type="InterPro" id="IPR035965">
    <property type="entry name" value="PAS-like_dom_sf"/>
</dbReference>
<dbReference type="GO" id="GO:0016036">
    <property type="term" value="P:cellular response to phosphate starvation"/>
    <property type="evidence" value="ECO:0007669"/>
    <property type="project" value="TreeGrafter"/>
</dbReference>
<keyword evidence="12" id="KW-0812">Transmembrane</keyword>
<dbReference type="NCBIfam" id="TIGR00229">
    <property type="entry name" value="sensory_box"/>
    <property type="match status" value="1"/>
</dbReference>